<reference evidence="1 2" key="1">
    <citation type="submission" date="2020-04" db="EMBL/GenBank/DDBJ databases">
        <authorList>
            <person name="Hitch T.C.A."/>
            <person name="Wylensek D."/>
            <person name="Clavel T."/>
        </authorList>
    </citation>
    <scope>NUCLEOTIDE SEQUENCE [LARGE SCALE GENOMIC DNA]</scope>
    <source>
        <strain evidence="1 2">WB01_D5_05</strain>
    </source>
</reference>
<dbReference type="Proteomes" id="UP000561326">
    <property type="component" value="Unassembled WGS sequence"/>
</dbReference>
<dbReference type="AlphaFoldDB" id="A0A848D606"/>
<proteinExistence type="predicted"/>
<dbReference type="RefSeq" id="WP_168976848.1">
    <property type="nucleotide sequence ID" value="NZ_JABAGO010000110.1"/>
</dbReference>
<dbReference type="EMBL" id="JABAGO010000110">
    <property type="protein sequence ID" value="NMF01568.1"/>
    <property type="molecule type" value="Genomic_DNA"/>
</dbReference>
<gene>
    <name evidence="1" type="ORF">HF838_25660</name>
</gene>
<evidence type="ECO:0000313" key="2">
    <source>
        <dbReference type="Proteomes" id="UP000561326"/>
    </source>
</evidence>
<protein>
    <recommendedName>
        <fullName evidence="3">Beta protein</fullName>
    </recommendedName>
</protein>
<evidence type="ECO:0008006" key="3">
    <source>
        <dbReference type="Google" id="ProtNLM"/>
    </source>
</evidence>
<organism evidence="1 2">
    <name type="scientific">Aneurinibacillus aneurinilyticus</name>
    <name type="common">Bacillus aneurinolyticus</name>
    <dbReference type="NCBI Taxonomy" id="1391"/>
    <lineage>
        <taxon>Bacteria</taxon>
        <taxon>Bacillati</taxon>
        <taxon>Bacillota</taxon>
        <taxon>Bacilli</taxon>
        <taxon>Bacillales</taxon>
        <taxon>Paenibacillaceae</taxon>
        <taxon>Aneurinibacillus group</taxon>
        <taxon>Aneurinibacillus</taxon>
    </lineage>
</organism>
<accession>A0A848D606</accession>
<evidence type="ECO:0000313" key="1">
    <source>
        <dbReference type="EMBL" id="NMF01568.1"/>
    </source>
</evidence>
<name>A0A848D606_ANEAE</name>
<sequence length="367" mass="41697">MFNYNHYVPVVRWKRGEQTALELVDPTLKNSMTPLIEIPPIPWDFENEMPKKTIDKHLENIGAQVKTSWNHEGPVFVDALQVCSEDDEQMQDGRHPLEFIIDEIQTNGITAIPVTGSQRGSNYQQAVKGILARYNDGICFRLEDDDFDELNQNVNQLLQFFNVTTEETDLIIDYKYIDAGHETRTARLVIGTISTLPYLAEWRTLTFCGTAFPTDLGQVSTGTDGSIPRTEWLIYKRIMSANLSRLPSFGDYIISNPSYIEVDPRYIQMAAGIRYTVADKFLIFRGYSVRSPKHNGWGQTKGLCQRIIDHPKYLGQNYSYGDGYIYGCAQGTERTGNPETWRKVGTNHHLTLAVKEISNLHAASTID</sequence>
<comment type="caution">
    <text evidence="1">The sequence shown here is derived from an EMBL/GenBank/DDBJ whole genome shotgun (WGS) entry which is preliminary data.</text>
</comment>
<dbReference type="InterPro" id="IPR025683">
    <property type="entry name" value="Protein_beta"/>
</dbReference>
<dbReference type="Pfam" id="PF14350">
    <property type="entry name" value="Beta_protein"/>
    <property type="match status" value="1"/>
</dbReference>